<name>A0A5C7VZ07_9PROT</name>
<evidence type="ECO:0000313" key="1">
    <source>
        <dbReference type="EMBL" id="TXI29752.1"/>
    </source>
</evidence>
<proteinExistence type="predicted"/>
<organism evidence="1 2">
    <name type="scientific">Nitrosomonas oligotropha</name>
    <dbReference type="NCBI Taxonomy" id="42354"/>
    <lineage>
        <taxon>Bacteria</taxon>
        <taxon>Pseudomonadati</taxon>
        <taxon>Pseudomonadota</taxon>
        <taxon>Betaproteobacteria</taxon>
        <taxon>Nitrosomonadales</taxon>
        <taxon>Nitrosomonadaceae</taxon>
        <taxon>Nitrosomonas</taxon>
    </lineage>
</organism>
<dbReference type="AlphaFoldDB" id="A0A5C7VZ07"/>
<comment type="caution">
    <text evidence="1">The sequence shown here is derived from an EMBL/GenBank/DDBJ whole genome shotgun (WGS) entry which is preliminary data.</text>
</comment>
<gene>
    <name evidence="1" type="ORF">E6Q60_03600</name>
</gene>
<accession>A0A5C7VZ07</accession>
<dbReference type="EMBL" id="SSFX01000028">
    <property type="protein sequence ID" value="TXI29752.1"/>
    <property type="molecule type" value="Genomic_DNA"/>
</dbReference>
<protein>
    <submittedName>
        <fullName evidence="1">Uncharacterized protein</fullName>
    </submittedName>
</protein>
<sequence length="96" mass="9897">MIYPFEHGFMLTSPQAFLPTLKLRVLMTRNVIPVIKISAGGRAKNYRGGGGGGLPGGGGGGVKLDGAGAVPLPLFAGGPPLILPDTGTRWPLAYMH</sequence>
<evidence type="ECO:0000313" key="2">
    <source>
        <dbReference type="Proteomes" id="UP000321055"/>
    </source>
</evidence>
<dbReference type="Proteomes" id="UP000321055">
    <property type="component" value="Unassembled WGS sequence"/>
</dbReference>
<reference evidence="1 2" key="1">
    <citation type="submission" date="2018-09" db="EMBL/GenBank/DDBJ databases">
        <title>Metagenome Assembled Genomes from an Advanced Water Purification Facility.</title>
        <authorList>
            <person name="Stamps B.W."/>
            <person name="Spear J.R."/>
        </authorList>
    </citation>
    <scope>NUCLEOTIDE SEQUENCE [LARGE SCALE GENOMIC DNA]</scope>
    <source>
        <strain evidence="1">Bin_54_1</strain>
    </source>
</reference>